<gene>
    <name evidence="2" type="primary">PmlGA01_120054900</name>
    <name evidence="2" type="ORF">PMLGA01_120054900</name>
</gene>
<feature type="region of interest" description="Disordered" evidence="1">
    <location>
        <begin position="194"/>
        <end position="226"/>
    </location>
</feature>
<dbReference type="EMBL" id="LT594500">
    <property type="protein sequence ID" value="SBT80383.1"/>
    <property type="molecule type" value="Genomic_DNA"/>
</dbReference>
<feature type="compositionally biased region" description="Low complexity" evidence="1">
    <location>
        <begin position="197"/>
        <end position="226"/>
    </location>
</feature>
<feature type="compositionally biased region" description="Low complexity" evidence="1">
    <location>
        <begin position="740"/>
        <end position="755"/>
    </location>
</feature>
<accession>A0A1C3L1F6</accession>
<evidence type="ECO:0000313" key="3">
    <source>
        <dbReference type="Proteomes" id="UP000219799"/>
    </source>
</evidence>
<name>A0A1C3L1F6_PLAMA</name>
<feature type="compositionally biased region" description="Polar residues" evidence="1">
    <location>
        <begin position="686"/>
        <end position="739"/>
    </location>
</feature>
<evidence type="ECO:0000256" key="1">
    <source>
        <dbReference type="SAM" id="MobiDB-lite"/>
    </source>
</evidence>
<evidence type="ECO:0000313" key="2">
    <source>
        <dbReference type="EMBL" id="SBT80383.1"/>
    </source>
</evidence>
<sequence length="810" mass="91362">MDVLKSRRSSSRKHRYSSGGSTYCKPTVNGSTHSDTCTDEGEIEFEGWVEFVTKNDNDECNKYEDKYKKSNTKKNNDMNVSYSQEDMFTNKIGKRERGSRRKSHKNYTMSGNNNNSGNNNCNNSGNNNCNNSGNNNRNNYCNNDNDGNINGNNNGVNNTPIKNGEISDYSYTNANNQYEQPVMALNSRMIYAEDRNNNNNSNNNSNNNNSNYNNNINNNNDNNNNSKTYPFIINTPEKMNNSMNVLSPNYVDPTTPVVLKNQQVLPQLYIRQPPTVIVTNEPRPPLVINPPPANIVFKNKAPQPIYVNSTRPNIIIKNDPAILQNPTDMDTTPIQLDMPLENYAIATGTTAVTTATCTNGAINEAIKYPSLVNIKKEPVVENRNCFFKGNTNSGNDTIIPTNIIQVDNNETFDISQQMMPNVYMMNDHTQGSSACQVQYPHSTTSSINNVIAMQQQQQQQQQQHQQQNQQQNQQQLYNNNLLNLYEPRAYQYVHPSYAQITSQPELNAMVLNQQHVMTNPLMQVVPSPKFQSVSSSTVQSMPLPAVQLFPQTQNLEAYKNAQNVQMPLSYERNYIQQIPQASALANNLTSYNNQNYIPPNTFVQDQVSNNILPQRRTVYPNNNNLTHTTPNLIQLNSMSQNMNVNKPIMRYSSTSSEYLPTCSTAGCIATNKSPQHTQPVQYSQPLQNTQSGQYGQPLQNTQSGQYGQPLQNTQSGQYGQPLQNTQSGQYGQPLQNTQSGQYGQPLQNQPLQNTQSGQYGQPFQHAQSAQYDQPLQYIQHGQLRRQNFINPNGQIMQPLPKKVQILARPM</sequence>
<reference evidence="2 3" key="1">
    <citation type="submission" date="2016-06" db="EMBL/GenBank/DDBJ databases">
        <authorList>
            <consortium name="Pathogen Informatics"/>
        </authorList>
    </citation>
    <scope>NUCLEOTIDE SEQUENCE [LARGE SCALE GENOMIC DNA]</scope>
    <source>
        <strain evidence="2">PmlGA01</strain>
    </source>
</reference>
<feature type="region of interest" description="Disordered" evidence="1">
    <location>
        <begin position="686"/>
        <end position="761"/>
    </location>
</feature>
<feature type="compositionally biased region" description="Low complexity" evidence="1">
    <location>
        <begin position="111"/>
        <end position="120"/>
    </location>
</feature>
<feature type="region of interest" description="Disordered" evidence="1">
    <location>
        <begin position="91"/>
        <end position="120"/>
    </location>
</feature>
<dbReference type="VEuPathDB" id="PlasmoDB:PmUG01_12061600"/>
<proteinExistence type="predicted"/>
<feature type="compositionally biased region" description="Basic residues" evidence="1">
    <location>
        <begin position="92"/>
        <end position="105"/>
    </location>
</feature>
<dbReference type="Proteomes" id="UP000219799">
    <property type="component" value="Chromosome 12"/>
</dbReference>
<evidence type="ECO:0008006" key="4">
    <source>
        <dbReference type="Google" id="ProtNLM"/>
    </source>
</evidence>
<protein>
    <recommendedName>
        <fullName evidence="4">Pv-fam-g protein</fullName>
    </recommendedName>
</protein>
<feature type="compositionally biased region" description="Basic residues" evidence="1">
    <location>
        <begin position="1"/>
        <end position="16"/>
    </location>
</feature>
<feature type="region of interest" description="Disordered" evidence="1">
    <location>
        <begin position="1"/>
        <end position="22"/>
    </location>
</feature>
<organism evidence="2 3">
    <name type="scientific">Plasmodium malariae</name>
    <dbReference type="NCBI Taxonomy" id="5858"/>
    <lineage>
        <taxon>Eukaryota</taxon>
        <taxon>Sar</taxon>
        <taxon>Alveolata</taxon>
        <taxon>Apicomplexa</taxon>
        <taxon>Aconoidasida</taxon>
        <taxon>Haemosporida</taxon>
        <taxon>Plasmodiidae</taxon>
        <taxon>Plasmodium</taxon>
        <taxon>Plasmodium (Plasmodium)</taxon>
    </lineage>
</organism>
<dbReference type="AlphaFoldDB" id="A0A1C3L1F6"/>